<evidence type="ECO:0000313" key="2">
    <source>
        <dbReference type="Proteomes" id="UP000422764"/>
    </source>
</evidence>
<keyword evidence="2" id="KW-1185">Reference proteome</keyword>
<sequence>MKKIKKFLVTGAALTLFFITTKYVYAGERIISNILSVPIIVEQASNEPDNGQQSDDEYINNAIKAAALNSTVKVKSGRYNLTYIEDKNITLDSEDGGNVDILVQHNLPQNVKLSDKVTINKEGLDPLTFEISIGDGSFNNVKVVKNNDCVTVEKEKGLKIKIIPKSPTEHILGFSKVDLMITLTGNIEASGKKSDEIIESVHLINGTYNLSKVDRDFMRLVYLDLQVDNTGEYGMEFWAEVNGKLESTKVTVKVQ</sequence>
<dbReference type="AlphaFoldDB" id="A0A6I6F655"/>
<evidence type="ECO:0008006" key="3">
    <source>
        <dbReference type="Google" id="ProtNLM"/>
    </source>
</evidence>
<accession>A0A6I6F655</accession>
<dbReference type="EMBL" id="CP046522">
    <property type="protein sequence ID" value="QGU95828.1"/>
    <property type="molecule type" value="Genomic_DNA"/>
</dbReference>
<reference evidence="1 2" key="1">
    <citation type="submission" date="2019-12" db="EMBL/GenBank/DDBJ databases">
        <title>Genome sequenceing of Clostridium bovifaecis.</title>
        <authorList>
            <person name="Yao Y."/>
        </authorList>
    </citation>
    <scope>NUCLEOTIDE SEQUENCE [LARGE SCALE GENOMIC DNA]</scope>
    <source>
        <strain evidence="1 2">BXX</strain>
    </source>
</reference>
<dbReference type="Proteomes" id="UP000422764">
    <property type="component" value="Chromosome"/>
</dbReference>
<dbReference type="InterPro" id="IPR011050">
    <property type="entry name" value="Pectin_lyase_fold/virulence"/>
</dbReference>
<organism evidence="1 2">
    <name type="scientific">Clostridium bovifaecis</name>
    <dbReference type="NCBI Taxonomy" id="2184719"/>
    <lineage>
        <taxon>Bacteria</taxon>
        <taxon>Bacillati</taxon>
        <taxon>Bacillota</taxon>
        <taxon>Clostridia</taxon>
        <taxon>Eubacteriales</taxon>
        <taxon>Clostridiaceae</taxon>
        <taxon>Clostridium</taxon>
    </lineage>
</organism>
<name>A0A6I6F655_9CLOT</name>
<protein>
    <recommendedName>
        <fullName evidence="3">Pectate lyase superfamily protein domain-containing protein</fullName>
    </recommendedName>
</protein>
<gene>
    <name evidence="1" type="ORF">GOM49_12640</name>
</gene>
<proteinExistence type="predicted"/>
<evidence type="ECO:0000313" key="1">
    <source>
        <dbReference type="EMBL" id="QGU95828.1"/>
    </source>
</evidence>
<dbReference type="SUPFAM" id="SSF51126">
    <property type="entry name" value="Pectin lyase-like"/>
    <property type="match status" value="1"/>
</dbReference>